<dbReference type="Pfam" id="PF04191">
    <property type="entry name" value="PEMT"/>
    <property type="match status" value="1"/>
</dbReference>
<reference evidence="6 7" key="1">
    <citation type="submission" date="2021-01" db="EMBL/GenBank/DDBJ databases">
        <title>Whole genome shotgun sequence of Asanoa iriomotensis NBRC 100142.</title>
        <authorList>
            <person name="Komaki H."/>
            <person name="Tamura T."/>
        </authorList>
    </citation>
    <scope>NUCLEOTIDE SEQUENCE [LARGE SCALE GENOMIC DNA]</scope>
    <source>
        <strain evidence="6 7">NBRC 100142</strain>
    </source>
</reference>
<dbReference type="PANTHER" id="PTHR43847">
    <property type="entry name" value="BLL3993 PROTEIN"/>
    <property type="match status" value="1"/>
</dbReference>
<feature type="transmembrane region" description="Helical" evidence="5">
    <location>
        <begin position="131"/>
        <end position="158"/>
    </location>
</feature>
<evidence type="ECO:0000256" key="4">
    <source>
        <dbReference type="ARBA" id="ARBA00023136"/>
    </source>
</evidence>
<comment type="caution">
    <text evidence="6">The sequence shown here is derived from an EMBL/GenBank/DDBJ whole genome shotgun (WGS) entry which is preliminary data.</text>
</comment>
<dbReference type="InterPro" id="IPR007318">
    <property type="entry name" value="Phopholipid_MeTrfase"/>
</dbReference>
<comment type="subcellular location">
    <subcellularLocation>
        <location evidence="1">Endomembrane system</location>
        <topology evidence="1">Multi-pass membrane protein</topology>
    </subcellularLocation>
</comment>
<keyword evidence="7" id="KW-1185">Reference proteome</keyword>
<protein>
    <recommendedName>
        <fullName evidence="8">Protein-S-isoprenylcysteine O-methyltransferase Ste14</fullName>
    </recommendedName>
</protein>
<feature type="transmembrane region" description="Helical" evidence="5">
    <location>
        <begin position="78"/>
        <end position="102"/>
    </location>
</feature>
<sequence>MAWSWSTLALYTVALALAFGWRTVVHWRRTGDTGLRLDAGPPGTIRWWAKLLFAAALLLGFAGPIAGIVGVPVLTHNLLVRMAGVLLALAGLAATLIAQLAMGPSWRIGVDPDEHTPLVTTGPFAVVRNPIFTAMALTSLGLTLMLSNAVAVVAWLTLVASIQLQVRAVEEPYLLRVQGTPYGTYARTVGRFLPYLGRL</sequence>
<keyword evidence="3 5" id="KW-1133">Transmembrane helix</keyword>
<dbReference type="InterPro" id="IPR052527">
    <property type="entry name" value="Metal_cation-efflux_comp"/>
</dbReference>
<evidence type="ECO:0000313" key="7">
    <source>
        <dbReference type="Proteomes" id="UP000624325"/>
    </source>
</evidence>
<dbReference type="Proteomes" id="UP000624325">
    <property type="component" value="Unassembled WGS sequence"/>
</dbReference>
<evidence type="ECO:0000256" key="1">
    <source>
        <dbReference type="ARBA" id="ARBA00004127"/>
    </source>
</evidence>
<organism evidence="6 7">
    <name type="scientific">Asanoa iriomotensis</name>
    <dbReference type="NCBI Taxonomy" id="234613"/>
    <lineage>
        <taxon>Bacteria</taxon>
        <taxon>Bacillati</taxon>
        <taxon>Actinomycetota</taxon>
        <taxon>Actinomycetes</taxon>
        <taxon>Micromonosporales</taxon>
        <taxon>Micromonosporaceae</taxon>
        <taxon>Asanoa</taxon>
    </lineage>
</organism>
<dbReference type="EMBL" id="BONC01000073">
    <property type="protein sequence ID" value="GIF60680.1"/>
    <property type="molecule type" value="Genomic_DNA"/>
</dbReference>
<evidence type="ECO:0000313" key="6">
    <source>
        <dbReference type="EMBL" id="GIF60680.1"/>
    </source>
</evidence>
<evidence type="ECO:0000256" key="2">
    <source>
        <dbReference type="ARBA" id="ARBA00022692"/>
    </source>
</evidence>
<feature type="transmembrane region" description="Helical" evidence="5">
    <location>
        <begin position="47"/>
        <end position="71"/>
    </location>
</feature>
<accession>A0ABQ4CD41</accession>
<dbReference type="PANTHER" id="PTHR43847:SF1">
    <property type="entry name" value="BLL3993 PROTEIN"/>
    <property type="match status" value="1"/>
</dbReference>
<evidence type="ECO:0000256" key="5">
    <source>
        <dbReference type="SAM" id="Phobius"/>
    </source>
</evidence>
<evidence type="ECO:0008006" key="8">
    <source>
        <dbReference type="Google" id="ProtNLM"/>
    </source>
</evidence>
<evidence type="ECO:0000256" key="3">
    <source>
        <dbReference type="ARBA" id="ARBA00022989"/>
    </source>
</evidence>
<keyword evidence="4 5" id="KW-0472">Membrane</keyword>
<proteinExistence type="predicted"/>
<keyword evidence="2 5" id="KW-0812">Transmembrane</keyword>
<dbReference type="Gene3D" id="1.20.120.1630">
    <property type="match status" value="1"/>
</dbReference>
<name>A0ABQ4CD41_9ACTN</name>
<gene>
    <name evidence="6" type="ORF">Air01nite_67750</name>
</gene>
<dbReference type="RefSeq" id="WP_203707494.1">
    <property type="nucleotide sequence ID" value="NZ_BAAALU010000008.1"/>
</dbReference>